<dbReference type="KEGG" id="cinf:CINF_1737"/>
<dbReference type="GO" id="GO:0008168">
    <property type="term" value="F:methyltransferase activity"/>
    <property type="evidence" value="ECO:0007669"/>
    <property type="project" value="UniProtKB-KW"/>
</dbReference>
<dbReference type="CDD" id="cd02440">
    <property type="entry name" value="AdoMet_MTases"/>
    <property type="match status" value="1"/>
</dbReference>
<dbReference type="EMBL" id="CP049075">
    <property type="protein sequence ID" value="QLI06207.1"/>
    <property type="molecule type" value="Genomic_DNA"/>
</dbReference>
<dbReference type="Gene3D" id="3.40.50.150">
    <property type="entry name" value="Vaccinia Virus protein VP39"/>
    <property type="match status" value="1"/>
</dbReference>
<organism evidence="2 3">
    <name type="scientific">Candidatus Campylobacter infans</name>
    <dbReference type="NCBI Taxonomy" id="2561898"/>
    <lineage>
        <taxon>Bacteria</taxon>
        <taxon>Pseudomonadati</taxon>
        <taxon>Campylobacterota</taxon>
        <taxon>Epsilonproteobacteria</taxon>
        <taxon>Campylobacterales</taxon>
        <taxon>Campylobacteraceae</taxon>
        <taxon>Campylobacter</taxon>
    </lineage>
</organism>
<dbReference type="RefSeq" id="WP_179975263.1">
    <property type="nucleotide sequence ID" value="NZ_CP049075.1"/>
</dbReference>
<dbReference type="Pfam" id="PF13649">
    <property type="entry name" value="Methyltransf_25"/>
    <property type="match status" value="1"/>
</dbReference>
<dbReference type="SUPFAM" id="SSF53335">
    <property type="entry name" value="S-adenosyl-L-methionine-dependent methyltransferases"/>
    <property type="match status" value="1"/>
</dbReference>
<reference evidence="2 3" key="1">
    <citation type="submission" date="2020-02" db="EMBL/GenBank/DDBJ databases">
        <title>Complete genome sequence of the novel Campylobacter species Candidatus Campylobacter infans.</title>
        <authorList>
            <person name="Duim B."/>
            <person name="Zomer A."/>
            <person name="van der Graaf L."/>
            <person name="Wagenaar J."/>
        </authorList>
    </citation>
    <scope>NUCLEOTIDE SEQUENCE [LARGE SCALE GENOMIC DNA]</scope>
    <source>
        <strain evidence="2 3">19S00001</strain>
    </source>
</reference>
<dbReference type="GO" id="GO:0032259">
    <property type="term" value="P:methylation"/>
    <property type="evidence" value="ECO:0007669"/>
    <property type="project" value="UniProtKB-KW"/>
</dbReference>
<dbReference type="AlphaFoldDB" id="A0A7H9CJA2"/>
<name>A0A7H9CJA2_9BACT</name>
<accession>A0A7H9CJA2</accession>
<dbReference type="Proteomes" id="UP000509414">
    <property type="component" value="Chromosome"/>
</dbReference>
<sequence length="249" mass="28172">MNNKQREIWEEKAKTFERFKQNNSDTLEILNFFKEFGVNFNNKSIIDIGCGNGRFALELANSASSVLCLDISKNMLDDLHSDCLSLGLKNISIKCADFDESYKDLGAFDIVFGAMTPALNNEKSFLNALNLAKEYFCYVGWGRYRQDGLTQEVLEAHGANLILPKGLPDALKWLENADKSPITYKYFKQNFTKMLSLDDAINRTKIQCKMSLASVDEKLCAKIISKYADTNKMVKLTHSREIGAMIISK</sequence>
<gene>
    <name evidence="2" type="ORF">CINF_1737</name>
</gene>
<proteinExistence type="predicted"/>
<keyword evidence="2" id="KW-0489">Methyltransferase</keyword>
<dbReference type="InterPro" id="IPR029063">
    <property type="entry name" value="SAM-dependent_MTases_sf"/>
</dbReference>
<keyword evidence="3" id="KW-1185">Reference proteome</keyword>
<evidence type="ECO:0000259" key="1">
    <source>
        <dbReference type="Pfam" id="PF13649"/>
    </source>
</evidence>
<evidence type="ECO:0000313" key="2">
    <source>
        <dbReference type="EMBL" id="QLI06207.1"/>
    </source>
</evidence>
<protein>
    <submittedName>
        <fullName evidence="2">SAM-dependent methyltransferase</fullName>
    </submittedName>
</protein>
<evidence type="ECO:0000313" key="3">
    <source>
        <dbReference type="Proteomes" id="UP000509414"/>
    </source>
</evidence>
<dbReference type="InterPro" id="IPR041698">
    <property type="entry name" value="Methyltransf_25"/>
</dbReference>
<feature type="domain" description="Methyltransferase" evidence="1">
    <location>
        <begin position="45"/>
        <end position="116"/>
    </location>
</feature>
<keyword evidence="2" id="KW-0808">Transferase</keyword>